<dbReference type="InterPro" id="IPR011051">
    <property type="entry name" value="RmlC_Cupin_sf"/>
</dbReference>
<evidence type="ECO:0000259" key="5">
    <source>
        <dbReference type="PROSITE" id="PS01124"/>
    </source>
</evidence>
<dbReference type="SUPFAM" id="SSF46689">
    <property type="entry name" value="Homeodomain-like"/>
    <property type="match status" value="2"/>
</dbReference>
<evidence type="ECO:0000256" key="1">
    <source>
        <dbReference type="ARBA" id="ARBA00023015"/>
    </source>
</evidence>
<dbReference type="AlphaFoldDB" id="A0A931I2V6"/>
<dbReference type="GO" id="GO:0043565">
    <property type="term" value="F:sequence-specific DNA binding"/>
    <property type="evidence" value="ECO:0007669"/>
    <property type="project" value="InterPro"/>
</dbReference>
<name>A0A931I2V6_9HYPH</name>
<dbReference type="GO" id="GO:0003700">
    <property type="term" value="F:DNA-binding transcription factor activity"/>
    <property type="evidence" value="ECO:0007669"/>
    <property type="project" value="InterPro"/>
</dbReference>
<proteinExistence type="predicted"/>
<organism evidence="6 7">
    <name type="scientific">Methylobrevis albus</name>
    <dbReference type="NCBI Taxonomy" id="2793297"/>
    <lineage>
        <taxon>Bacteria</taxon>
        <taxon>Pseudomonadati</taxon>
        <taxon>Pseudomonadota</taxon>
        <taxon>Alphaproteobacteria</taxon>
        <taxon>Hyphomicrobiales</taxon>
        <taxon>Pleomorphomonadaceae</taxon>
        <taxon>Methylobrevis</taxon>
    </lineage>
</organism>
<dbReference type="InterPro" id="IPR020449">
    <property type="entry name" value="Tscrpt_reg_AraC-type_HTH"/>
</dbReference>
<dbReference type="PRINTS" id="PR00032">
    <property type="entry name" value="HTHARAC"/>
</dbReference>
<comment type="caution">
    <text evidence="6">The sequence shown here is derived from an EMBL/GenBank/DDBJ whole genome shotgun (WGS) entry which is preliminary data.</text>
</comment>
<dbReference type="PANTHER" id="PTHR46796">
    <property type="entry name" value="HTH-TYPE TRANSCRIPTIONAL ACTIVATOR RHAS-RELATED"/>
    <property type="match status" value="1"/>
</dbReference>
<dbReference type="PANTHER" id="PTHR46796:SF6">
    <property type="entry name" value="ARAC SUBFAMILY"/>
    <property type="match status" value="1"/>
</dbReference>
<feature type="compositionally biased region" description="Low complexity" evidence="4">
    <location>
        <begin position="301"/>
        <end position="313"/>
    </location>
</feature>
<dbReference type="PROSITE" id="PS01124">
    <property type="entry name" value="HTH_ARAC_FAMILY_2"/>
    <property type="match status" value="1"/>
</dbReference>
<dbReference type="Gene3D" id="2.60.120.10">
    <property type="entry name" value="Jelly Rolls"/>
    <property type="match status" value="1"/>
</dbReference>
<dbReference type="EMBL" id="JADZLT010000049">
    <property type="protein sequence ID" value="MBH0237906.1"/>
    <property type="molecule type" value="Genomic_DNA"/>
</dbReference>
<gene>
    <name evidence="6" type="ORF">I5731_08745</name>
</gene>
<dbReference type="InterPro" id="IPR050204">
    <property type="entry name" value="AraC_XylS_family_regulators"/>
</dbReference>
<keyword evidence="7" id="KW-1185">Reference proteome</keyword>
<accession>A0A931I2V6</accession>
<evidence type="ECO:0000313" key="7">
    <source>
        <dbReference type="Proteomes" id="UP000631694"/>
    </source>
</evidence>
<evidence type="ECO:0000313" key="6">
    <source>
        <dbReference type="EMBL" id="MBH0237906.1"/>
    </source>
</evidence>
<dbReference type="Pfam" id="PF12833">
    <property type="entry name" value="HTH_18"/>
    <property type="match status" value="1"/>
</dbReference>
<feature type="domain" description="HTH araC/xylS-type" evidence="5">
    <location>
        <begin position="192"/>
        <end position="290"/>
    </location>
</feature>
<dbReference type="Gene3D" id="1.10.10.60">
    <property type="entry name" value="Homeodomain-like"/>
    <property type="match status" value="2"/>
</dbReference>
<evidence type="ECO:0000256" key="2">
    <source>
        <dbReference type="ARBA" id="ARBA00023125"/>
    </source>
</evidence>
<sequence>MTLQTHGDQKYNAGSLVGRAAEWEALRVEHRRVSPGRQQCVRPACTEFLHILSGHAHVRRIGNGQRQEGLALPGTSWLVPAGTEETLLELDGPAECLIVFLPAEVLEGSALAEFGLDPARSSLAYAAAIADPALSHLGAGFRSLLGRAGAPPDRLFAEGLKVALSAHLVGHYRRESWRPAERDRTLDPIRLRRVFDLIEDRLSEPLSLEDLAGAACLSPFHFSRLFQKTTGRPPHRYLMERRIAAARTFLAETRRPLAEVALDAGFGSQANFTRTFRKASGLTPGEYRALHARRMPDAARAKATSAANTASARKTGDSLAL</sequence>
<dbReference type="Proteomes" id="UP000631694">
    <property type="component" value="Unassembled WGS sequence"/>
</dbReference>
<dbReference type="PROSITE" id="PS00041">
    <property type="entry name" value="HTH_ARAC_FAMILY_1"/>
    <property type="match status" value="1"/>
</dbReference>
<dbReference type="RefSeq" id="WP_197310967.1">
    <property type="nucleotide sequence ID" value="NZ_JADZLT010000049.1"/>
</dbReference>
<keyword evidence="1" id="KW-0805">Transcription regulation</keyword>
<dbReference type="InterPro" id="IPR018062">
    <property type="entry name" value="HTH_AraC-typ_CS"/>
</dbReference>
<dbReference type="InterPro" id="IPR014710">
    <property type="entry name" value="RmlC-like_jellyroll"/>
</dbReference>
<dbReference type="SMART" id="SM00342">
    <property type="entry name" value="HTH_ARAC"/>
    <property type="match status" value="1"/>
</dbReference>
<evidence type="ECO:0000256" key="4">
    <source>
        <dbReference type="SAM" id="MobiDB-lite"/>
    </source>
</evidence>
<dbReference type="InterPro" id="IPR018060">
    <property type="entry name" value="HTH_AraC"/>
</dbReference>
<evidence type="ECO:0000256" key="3">
    <source>
        <dbReference type="ARBA" id="ARBA00023163"/>
    </source>
</evidence>
<keyword evidence="3" id="KW-0804">Transcription</keyword>
<protein>
    <submittedName>
        <fullName evidence="6">Helix-turn-helix transcriptional regulator</fullName>
    </submittedName>
</protein>
<dbReference type="SUPFAM" id="SSF51182">
    <property type="entry name" value="RmlC-like cupins"/>
    <property type="match status" value="1"/>
</dbReference>
<feature type="region of interest" description="Disordered" evidence="4">
    <location>
        <begin position="298"/>
        <end position="321"/>
    </location>
</feature>
<keyword evidence="2" id="KW-0238">DNA-binding</keyword>
<reference evidence="6" key="1">
    <citation type="submission" date="2020-12" db="EMBL/GenBank/DDBJ databases">
        <title>Methylobrevis albus sp. nov., isolated from fresh water lack sediment.</title>
        <authorList>
            <person name="Zou Q."/>
        </authorList>
    </citation>
    <scope>NUCLEOTIDE SEQUENCE</scope>
    <source>
        <strain evidence="6">L22</strain>
    </source>
</reference>
<dbReference type="InterPro" id="IPR009057">
    <property type="entry name" value="Homeodomain-like_sf"/>
</dbReference>